<dbReference type="OrthoDB" id="1357684at2"/>
<feature type="domain" description="Bacterial spore germination immunoglobulin-like" evidence="1">
    <location>
        <begin position="189"/>
        <end position="272"/>
    </location>
</feature>
<organism evidence="3 4">
    <name type="scientific">Desulfuribacillus stibiiarsenatis</name>
    <dbReference type="NCBI Taxonomy" id="1390249"/>
    <lineage>
        <taxon>Bacteria</taxon>
        <taxon>Bacillati</taxon>
        <taxon>Bacillota</taxon>
        <taxon>Desulfuribacillia</taxon>
        <taxon>Desulfuribacillales</taxon>
        <taxon>Desulfuribacillaceae</taxon>
        <taxon>Desulfuribacillus</taxon>
    </lineage>
</organism>
<feature type="domain" description="PrcB C-terminal" evidence="2">
    <location>
        <begin position="91"/>
        <end position="146"/>
    </location>
</feature>
<protein>
    <recommendedName>
        <fullName evidence="5">PrcB C-terminal domain-containing protein</fullName>
    </recommendedName>
</protein>
<evidence type="ECO:0000259" key="1">
    <source>
        <dbReference type="Pfam" id="PF10648"/>
    </source>
</evidence>
<dbReference type="EMBL" id="MJAT01000004">
    <property type="protein sequence ID" value="OEH86428.1"/>
    <property type="molecule type" value="Genomic_DNA"/>
</dbReference>
<dbReference type="AlphaFoldDB" id="A0A1E5L8N8"/>
<name>A0A1E5L8N8_9FIRM</name>
<evidence type="ECO:0008006" key="5">
    <source>
        <dbReference type="Google" id="ProtNLM"/>
    </source>
</evidence>
<sequence length="283" mass="31689">MESCLRKKVKINVMLMLITLIMLGIIAGCGTAKAPAIPNQPEPGGTDMEIVFERGIFRPEDNQLPEEIKKWISISREVQAVQERVFEGNRYVLITDGMRPTGGFSVEVQEAIVQGENLEVRIKTIEPKEGQMVTEAITHPYDLVIVENTTLPLEYVSVDNPNQYFMRVMDSQGNYGIINQEIVAFSYWVKIYTPEPNQKVEGSINLSGLANVYEGTVNYELLDGNGNAILEGFTTAAMGDWMHFQETIEIPQEHIGKPLQLEVFTISPKDGAKDQVIEVPINK</sequence>
<comment type="caution">
    <text evidence="3">The sequence shown here is derived from an EMBL/GenBank/DDBJ whole genome shotgun (WGS) entry which is preliminary data.</text>
</comment>
<dbReference type="Pfam" id="PF14343">
    <property type="entry name" value="PrcB_C"/>
    <property type="match status" value="1"/>
</dbReference>
<dbReference type="RefSeq" id="WP_069701215.1">
    <property type="nucleotide sequence ID" value="NZ_MJAT01000004.1"/>
</dbReference>
<dbReference type="Proteomes" id="UP000095255">
    <property type="component" value="Unassembled WGS sequence"/>
</dbReference>
<dbReference type="Pfam" id="PF10648">
    <property type="entry name" value="Gmad2"/>
    <property type="match status" value="1"/>
</dbReference>
<dbReference type="STRING" id="1390249.BHU72_13500"/>
<dbReference type="PROSITE" id="PS51257">
    <property type="entry name" value="PROKAR_LIPOPROTEIN"/>
    <property type="match status" value="1"/>
</dbReference>
<evidence type="ECO:0000313" key="3">
    <source>
        <dbReference type="EMBL" id="OEH86428.1"/>
    </source>
</evidence>
<accession>A0A1E5L8N8</accession>
<reference evidence="3 4" key="1">
    <citation type="submission" date="2016-09" db="EMBL/GenBank/DDBJ databases">
        <title>Desulfuribacillus arsenicus sp. nov., an obligately anaerobic, dissimilatory arsenic- and antimonate-reducing bacterium isolated from anoxic sediments.</title>
        <authorList>
            <person name="Abin C.A."/>
            <person name="Hollibaugh J.T."/>
        </authorList>
    </citation>
    <scope>NUCLEOTIDE SEQUENCE [LARGE SCALE GENOMIC DNA]</scope>
    <source>
        <strain evidence="3 4">MLFW-2</strain>
    </source>
</reference>
<evidence type="ECO:0000259" key="2">
    <source>
        <dbReference type="Pfam" id="PF14343"/>
    </source>
</evidence>
<keyword evidence="4" id="KW-1185">Reference proteome</keyword>
<dbReference type="InterPro" id="IPR018911">
    <property type="entry name" value="Gmad2_Ig-like_dom"/>
</dbReference>
<gene>
    <name evidence="3" type="ORF">BHU72_13500</name>
</gene>
<dbReference type="InterPro" id="IPR025748">
    <property type="entry name" value="PrcB_C_dom"/>
</dbReference>
<proteinExistence type="predicted"/>
<evidence type="ECO:0000313" key="4">
    <source>
        <dbReference type="Proteomes" id="UP000095255"/>
    </source>
</evidence>